<dbReference type="HOGENOM" id="CLU_010194_5_1_1"/>
<evidence type="ECO:0000256" key="13">
    <source>
        <dbReference type="SAM" id="Phobius"/>
    </source>
</evidence>
<comment type="function">
    <text evidence="9">Catalyzes the reduction of all-trans-retinal to all-trans-retinol in the presence of NADPH.</text>
</comment>
<dbReference type="Proteomes" id="UP000053110">
    <property type="component" value="Unassembled WGS sequence"/>
</dbReference>
<dbReference type="PRINTS" id="PR00080">
    <property type="entry name" value="SDRFAMILY"/>
</dbReference>
<keyword evidence="4" id="KW-0521">NADP</keyword>
<reference evidence="16" key="1">
    <citation type="journal article" date="2013" name="Nat. Genet.">
        <title>The wheat powdery mildew genome shows the unique evolution of an obligate biotroph.</title>
        <authorList>
            <person name="Wicker T."/>
            <person name="Oberhaensli S."/>
            <person name="Parlange F."/>
            <person name="Buchmann J.P."/>
            <person name="Shatalina M."/>
            <person name="Roffler S."/>
            <person name="Ben-David R."/>
            <person name="Dolezel J."/>
            <person name="Simkova H."/>
            <person name="Schulze-Lefert P."/>
            <person name="Spanu P.D."/>
            <person name="Bruggmann R."/>
            <person name="Amselem J."/>
            <person name="Quesneville H."/>
            <person name="Ver Loren van Themaat E."/>
            <person name="Paape T."/>
            <person name="Shimizu K.K."/>
            <person name="Keller B."/>
        </authorList>
    </citation>
    <scope>NUCLEOTIDE SEQUENCE [LARGE SCALE GENOMIC DNA]</scope>
    <source>
        <strain evidence="16">96224</strain>
    </source>
</reference>
<dbReference type="FunFam" id="3.40.50.720:FF:000131">
    <property type="entry name" value="Short-chain dehydrogenase/reductase 3"/>
    <property type="match status" value="1"/>
</dbReference>
<dbReference type="Gene3D" id="3.40.50.720">
    <property type="entry name" value="NAD(P)-binding Rossmann-like Domain"/>
    <property type="match status" value="1"/>
</dbReference>
<dbReference type="InterPro" id="IPR036291">
    <property type="entry name" value="NAD(P)-bd_dom_sf"/>
</dbReference>
<accession>A0A061HPK1</accession>
<dbReference type="InterPro" id="IPR002347">
    <property type="entry name" value="SDR_fam"/>
</dbReference>
<dbReference type="EMBL" id="UIGY01000044">
    <property type="protein sequence ID" value="SUZ09185.1"/>
    <property type="molecule type" value="Genomic_DNA"/>
</dbReference>
<evidence type="ECO:0000313" key="15">
    <source>
        <dbReference type="EMBL" id="SUZ09185.1"/>
    </source>
</evidence>
<evidence type="ECO:0000256" key="6">
    <source>
        <dbReference type="ARBA" id="ARBA00023002"/>
    </source>
</evidence>
<evidence type="ECO:0000256" key="3">
    <source>
        <dbReference type="ARBA" id="ARBA00022692"/>
    </source>
</evidence>
<evidence type="ECO:0000256" key="5">
    <source>
        <dbReference type="ARBA" id="ARBA00022989"/>
    </source>
</evidence>
<keyword evidence="7" id="KW-0443">Lipid metabolism</keyword>
<dbReference type="PRINTS" id="PR00081">
    <property type="entry name" value="GDHRDH"/>
</dbReference>
<protein>
    <recommendedName>
        <fullName evidence="10">Short-chain dehydrogenase/reductase 3</fullName>
    </recommendedName>
    <alternativeName>
        <fullName evidence="11">Retinal short-chain dehydrogenase/reductase 1</fullName>
    </alternativeName>
</protein>
<dbReference type="OrthoDB" id="5840532at2759"/>
<proteinExistence type="inferred from homology"/>
<organism evidence="15">
    <name type="scientific">Blumeria graminis f. sp. tritici 96224</name>
    <dbReference type="NCBI Taxonomy" id="1268274"/>
    <lineage>
        <taxon>Eukaryota</taxon>
        <taxon>Fungi</taxon>
        <taxon>Dikarya</taxon>
        <taxon>Ascomycota</taxon>
        <taxon>Pezizomycotina</taxon>
        <taxon>Leotiomycetes</taxon>
        <taxon>Erysiphales</taxon>
        <taxon>Erysiphaceae</taxon>
        <taxon>Blumeria</taxon>
    </lineage>
</organism>
<evidence type="ECO:0000256" key="1">
    <source>
        <dbReference type="ARBA" id="ARBA00004141"/>
    </source>
</evidence>
<reference evidence="14" key="2">
    <citation type="submission" date="2013-01" db="EMBL/GenBank/DDBJ databases">
        <title>The wheat powdery mildew genome reveals unique evolution of an obligate biotroph.</title>
        <authorList>
            <person name="Oberhaensli S."/>
            <person name="Wicker T."/>
            <person name="Keller B."/>
        </authorList>
    </citation>
    <scope>NUCLEOTIDE SEQUENCE</scope>
    <source>
        <strain evidence="14">96224</strain>
    </source>
</reference>
<gene>
    <name evidence="14" type="ORF">BGT96224_3634</name>
    <name evidence="15" type="ORF">BGT96224V2_LOCUS2354</name>
</gene>
<evidence type="ECO:0000313" key="16">
    <source>
        <dbReference type="Proteomes" id="UP000053110"/>
    </source>
</evidence>
<dbReference type="AlphaFoldDB" id="A0A061HPK1"/>
<dbReference type="GO" id="GO:0052650">
    <property type="term" value="F:all-trans-retinol dehydrogenase (NADP+) activity"/>
    <property type="evidence" value="ECO:0007669"/>
    <property type="project" value="UniProtKB-ARBA"/>
</dbReference>
<dbReference type="GO" id="GO:0016020">
    <property type="term" value="C:membrane"/>
    <property type="evidence" value="ECO:0007669"/>
    <property type="project" value="UniProtKB-SubCell"/>
</dbReference>
<reference evidence="15" key="3">
    <citation type="submission" date="2018-07" db="EMBL/GenBank/DDBJ databases">
        <authorList>
            <person name="Quirk P.G."/>
            <person name="Krulwich T.A."/>
        </authorList>
    </citation>
    <scope>NUCLEOTIDE SEQUENCE</scope>
    <source>
        <strain evidence="15">96224</strain>
    </source>
</reference>
<feature type="transmembrane region" description="Helical" evidence="13">
    <location>
        <begin position="91"/>
        <end position="109"/>
    </location>
</feature>
<evidence type="ECO:0000256" key="9">
    <source>
        <dbReference type="ARBA" id="ARBA00059620"/>
    </source>
</evidence>
<evidence type="ECO:0000256" key="7">
    <source>
        <dbReference type="ARBA" id="ARBA00023098"/>
    </source>
</evidence>
<dbReference type="CDD" id="cd05339">
    <property type="entry name" value="17beta-HSDXI-like_SDR_c"/>
    <property type="match status" value="1"/>
</dbReference>
<evidence type="ECO:0000256" key="12">
    <source>
        <dbReference type="RuleBase" id="RU000363"/>
    </source>
</evidence>
<comment type="subcellular location">
    <subcellularLocation>
        <location evidence="1">Membrane</location>
        <topology evidence="1">Multi-pass membrane protein</topology>
    </subcellularLocation>
</comment>
<feature type="transmembrane region" description="Helical" evidence="13">
    <location>
        <begin position="20"/>
        <end position="40"/>
    </location>
</feature>
<evidence type="ECO:0000313" key="14">
    <source>
        <dbReference type="EMBL" id="EPQ65879.1"/>
    </source>
</evidence>
<sequence>MSTPNHPEELPWAKPFSIDLILKVLHATILHPFVAWMIPLCMRAQATPWTHISIQISIGYASLLTLLSFAQMLNTKLAYAKPREIDFSEEVIVITGGASGLGLLIAEVYGMRGATVAVLDVQELESGEARGVTAYKCDVSDKGQVAKVALEIERDFGTPTILINNAAVVNGQSLINMSVEDIEQSINVNLLSHFYTLKTFLPRMIAADSGTIVTISSVISTIGAASLSDYAAAKAGVTALHKSLTAELKSKPNIKTVLVTPGQFSTPLFNGVKTPNSFFAPILESVDVAREIIAVIDSGKSAQIALPLYARWIDWINVMPVGIQSLVRKIIGVDKAMANFVGRVGSNKKKA</sequence>
<comment type="similarity">
    <text evidence="2 12">Belongs to the short-chain dehydrogenases/reductases (SDR) family.</text>
</comment>
<dbReference type="PANTHER" id="PTHR24322">
    <property type="entry name" value="PKSB"/>
    <property type="match status" value="1"/>
</dbReference>
<feature type="transmembrane region" description="Helical" evidence="13">
    <location>
        <begin position="52"/>
        <end position="71"/>
    </location>
</feature>
<dbReference type="PANTHER" id="PTHR24322:SF736">
    <property type="entry name" value="RETINOL DEHYDROGENASE 10"/>
    <property type="match status" value="1"/>
</dbReference>
<keyword evidence="3 13" id="KW-0812">Transmembrane</keyword>
<evidence type="ECO:0000256" key="10">
    <source>
        <dbReference type="ARBA" id="ARBA00068717"/>
    </source>
</evidence>
<name>A0A061HPK1_BLUGR</name>
<keyword evidence="8 13" id="KW-0472">Membrane</keyword>
<evidence type="ECO:0000256" key="8">
    <source>
        <dbReference type="ARBA" id="ARBA00023136"/>
    </source>
</evidence>
<evidence type="ECO:0000256" key="2">
    <source>
        <dbReference type="ARBA" id="ARBA00006484"/>
    </source>
</evidence>
<evidence type="ECO:0000256" key="4">
    <source>
        <dbReference type="ARBA" id="ARBA00022857"/>
    </source>
</evidence>
<dbReference type="SUPFAM" id="SSF51735">
    <property type="entry name" value="NAD(P)-binding Rossmann-fold domains"/>
    <property type="match status" value="1"/>
</dbReference>
<evidence type="ECO:0000256" key="11">
    <source>
        <dbReference type="ARBA" id="ARBA00082544"/>
    </source>
</evidence>
<keyword evidence="6" id="KW-0560">Oxidoreductase</keyword>
<keyword evidence="5 13" id="KW-1133">Transmembrane helix</keyword>
<dbReference type="EMBL" id="KE375017">
    <property type="protein sequence ID" value="EPQ65879.1"/>
    <property type="molecule type" value="Genomic_DNA"/>
</dbReference>
<dbReference type="Pfam" id="PF00106">
    <property type="entry name" value="adh_short"/>
    <property type="match status" value="1"/>
</dbReference>